<reference evidence="3" key="1">
    <citation type="journal article" date="2011" name="Science">
        <title>The plant cell wall-decomposing machinery underlies the functional diversity of forest fungi.</title>
        <authorList>
            <person name="Eastwood D.C."/>
            <person name="Floudas D."/>
            <person name="Binder M."/>
            <person name="Majcherczyk A."/>
            <person name="Schneider P."/>
            <person name="Aerts A."/>
            <person name="Asiegbu F.O."/>
            <person name="Baker S.E."/>
            <person name="Barry K."/>
            <person name="Bendiksby M."/>
            <person name="Blumentritt M."/>
            <person name="Coutinho P.M."/>
            <person name="Cullen D."/>
            <person name="de Vries R.P."/>
            <person name="Gathman A."/>
            <person name="Goodell B."/>
            <person name="Henrissat B."/>
            <person name="Ihrmark K."/>
            <person name="Kauserud H."/>
            <person name="Kohler A."/>
            <person name="LaButti K."/>
            <person name="Lapidus A."/>
            <person name="Lavin J.L."/>
            <person name="Lee Y.-H."/>
            <person name="Lindquist E."/>
            <person name="Lilly W."/>
            <person name="Lucas S."/>
            <person name="Morin E."/>
            <person name="Murat C."/>
            <person name="Oguiza J.A."/>
            <person name="Park J."/>
            <person name="Pisabarro A.G."/>
            <person name="Riley R."/>
            <person name="Rosling A."/>
            <person name="Salamov A."/>
            <person name="Schmidt O."/>
            <person name="Schmutz J."/>
            <person name="Skrede I."/>
            <person name="Stenlid J."/>
            <person name="Wiebenga A."/>
            <person name="Xie X."/>
            <person name="Kuees U."/>
            <person name="Hibbett D.S."/>
            <person name="Hoffmeister D."/>
            <person name="Hoegberg N."/>
            <person name="Martin F."/>
            <person name="Grigoriev I.V."/>
            <person name="Watkinson S.C."/>
        </authorList>
    </citation>
    <scope>NUCLEOTIDE SEQUENCE [LARGE SCALE GENOMIC DNA]</scope>
    <source>
        <strain evidence="3">strain S7.3</strain>
    </source>
</reference>
<dbReference type="STRING" id="936435.F8QDC7"/>
<feature type="signal peptide" evidence="1">
    <location>
        <begin position="1"/>
        <end position="18"/>
    </location>
</feature>
<gene>
    <name evidence="2" type="ORF">SERLA73DRAFT_189310</name>
</gene>
<feature type="chain" id="PRO_5003377142" evidence="1">
    <location>
        <begin position="19"/>
        <end position="118"/>
    </location>
</feature>
<dbReference type="EMBL" id="GL945491">
    <property type="protein sequence ID" value="EGN93598.1"/>
    <property type="molecule type" value="Genomic_DNA"/>
</dbReference>
<proteinExistence type="predicted"/>
<dbReference type="InParanoid" id="F8QDC7"/>
<keyword evidence="1" id="KW-0732">Signal</keyword>
<organism evidence="3">
    <name type="scientific">Serpula lacrymans var. lacrymans (strain S7.3)</name>
    <name type="common">Dry rot fungus</name>
    <dbReference type="NCBI Taxonomy" id="936435"/>
    <lineage>
        <taxon>Eukaryota</taxon>
        <taxon>Fungi</taxon>
        <taxon>Dikarya</taxon>
        <taxon>Basidiomycota</taxon>
        <taxon>Agaricomycotina</taxon>
        <taxon>Agaricomycetes</taxon>
        <taxon>Agaricomycetidae</taxon>
        <taxon>Boletales</taxon>
        <taxon>Coniophorineae</taxon>
        <taxon>Serpulaceae</taxon>
        <taxon>Serpula</taxon>
    </lineage>
</organism>
<dbReference type="eggNOG" id="ENOG502QUF5">
    <property type="taxonomic scope" value="Eukaryota"/>
</dbReference>
<name>F8QDC7_SERL3</name>
<feature type="non-terminal residue" evidence="2">
    <location>
        <position position="118"/>
    </location>
</feature>
<protein>
    <submittedName>
        <fullName evidence="2">Uncharacterized protein</fullName>
    </submittedName>
</protein>
<evidence type="ECO:0000313" key="2">
    <source>
        <dbReference type="EMBL" id="EGN93598.1"/>
    </source>
</evidence>
<evidence type="ECO:0000256" key="1">
    <source>
        <dbReference type="SAM" id="SignalP"/>
    </source>
</evidence>
<sequence>MAAHRAQVLLTLLPNALAFGFTEIEPECEPLKNMDTDMLVNKPDTTSQFLLATVGELQNSERERALSTLRIKWDRHSNRQLILDTDWAEALSKHLEHLVNMRIDHVQEWIASNISRFQ</sequence>
<accession>F8QDC7</accession>
<dbReference type="Proteomes" id="UP000008063">
    <property type="component" value="Unassembled WGS sequence"/>
</dbReference>
<dbReference type="HOGENOM" id="CLU_2078743_0_0_1"/>
<dbReference type="OrthoDB" id="2343366at2759"/>
<keyword evidence="3" id="KW-1185">Reference proteome</keyword>
<evidence type="ECO:0000313" key="3">
    <source>
        <dbReference type="Proteomes" id="UP000008063"/>
    </source>
</evidence>
<dbReference type="AlphaFoldDB" id="F8QDC7"/>